<keyword evidence="3" id="KW-1185">Reference proteome</keyword>
<keyword evidence="1" id="KW-0472">Membrane</keyword>
<keyword evidence="1" id="KW-0812">Transmembrane</keyword>
<evidence type="ECO:0000313" key="2">
    <source>
        <dbReference type="EMBL" id="MST70981.1"/>
    </source>
</evidence>
<evidence type="ECO:0000313" key="3">
    <source>
        <dbReference type="Proteomes" id="UP000469424"/>
    </source>
</evidence>
<gene>
    <name evidence="2" type="ORF">FYJ65_06490</name>
</gene>
<accession>A0A6N7XN50</accession>
<feature type="transmembrane region" description="Helical" evidence="1">
    <location>
        <begin position="12"/>
        <end position="31"/>
    </location>
</feature>
<feature type="transmembrane region" description="Helical" evidence="1">
    <location>
        <begin position="51"/>
        <end position="77"/>
    </location>
</feature>
<dbReference type="Proteomes" id="UP000469424">
    <property type="component" value="Unassembled WGS sequence"/>
</dbReference>
<protein>
    <submittedName>
        <fullName evidence="2">Phosphatidic acid phosphatase</fullName>
    </submittedName>
</protein>
<proteinExistence type="predicted"/>
<evidence type="ECO:0000256" key="1">
    <source>
        <dbReference type="SAM" id="Phobius"/>
    </source>
</evidence>
<dbReference type="AlphaFoldDB" id="A0A6N7XN50"/>
<dbReference type="GO" id="GO:0016020">
    <property type="term" value="C:membrane"/>
    <property type="evidence" value="ECO:0007669"/>
    <property type="project" value="UniProtKB-SubCell"/>
</dbReference>
<dbReference type="EMBL" id="VUNA01000011">
    <property type="protein sequence ID" value="MST70981.1"/>
    <property type="molecule type" value="Genomic_DNA"/>
</dbReference>
<comment type="caution">
    <text evidence="2">The sequence shown here is derived from an EMBL/GenBank/DDBJ whole genome shotgun (WGS) entry which is preliminary data.</text>
</comment>
<keyword evidence="1" id="KW-1133">Transmembrane helix</keyword>
<name>A0A6N7XN50_9FIRM</name>
<dbReference type="RefSeq" id="WP_154554542.1">
    <property type="nucleotide sequence ID" value="NZ_JBJESO010000016.1"/>
</dbReference>
<reference evidence="2 3" key="1">
    <citation type="submission" date="2019-08" db="EMBL/GenBank/DDBJ databases">
        <title>In-depth cultivation of the pig gut microbiome towards novel bacterial diversity and tailored functional studies.</title>
        <authorList>
            <person name="Wylensek D."/>
            <person name="Hitch T.C.A."/>
            <person name="Clavel T."/>
        </authorList>
    </citation>
    <scope>NUCLEOTIDE SEQUENCE [LARGE SCALE GENOMIC DNA]</scope>
    <source>
        <strain evidence="2 3">WCA-MUC-591-APC-4B</strain>
    </source>
</reference>
<organism evidence="2 3">
    <name type="scientific">Mogibacterium kristiansenii</name>
    <dbReference type="NCBI Taxonomy" id="2606708"/>
    <lineage>
        <taxon>Bacteria</taxon>
        <taxon>Bacillati</taxon>
        <taxon>Bacillota</taxon>
        <taxon>Clostridia</taxon>
        <taxon>Peptostreptococcales</taxon>
        <taxon>Anaerovoracaceae</taxon>
        <taxon>Mogibacterium</taxon>
    </lineage>
</organism>
<sequence length="215" mass="24462">MIKEKLKKIAPEYSWGLLTAVVILNCITYFGTRLFTSGMKHHSIQLAVDRMIPFCPHWIVVYFLAFPFWVCGFILIARESREMCRIYLIGEMIAKTICLICFVVFPTTLVRPVIDADGSFWEQLVAMLYRIDSPDNLFPSIHCLESWICFRSARKMKKAPPRYRNVAAVATIMIFASTQLLKQHVLLDVAGAIAAGEMGLLLAHKLYVQREGATV</sequence>
<feature type="transmembrane region" description="Helical" evidence="1">
    <location>
        <begin position="86"/>
        <end position="105"/>
    </location>
</feature>